<comment type="subunit">
    <text evidence="11">Component of the replication restart primosome.</text>
</comment>
<dbReference type="InterPro" id="IPR005259">
    <property type="entry name" value="PriA"/>
</dbReference>
<dbReference type="InterPro" id="IPR041222">
    <property type="entry name" value="PriA_3primeBD"/>
</dbReference>
<evidence type="ECO:0000256" key="4">
    <source>
        <dbReference type="ARBA" id="ARBA00022741"/>
    </source>
</evidence>
<reference evidence="15" key="1">
    <citation type="journal article" date="2019" name="Int. J. Syst. Evol. Microbiol.">
        <title>The Global Catalogue of Microorganisms (GCM) 10K type strain sequencing project: providing services to taxonomists for standard genome sequencing and annotation.</title>
        <authorList>
            <consortium name="The Broad Institute Genomics Platform"/>
            <consortium name="The Broad Institute Genome Sequencing Center for Infectious Disease"/>
            <person name="Wu L."/>
            <person name="Ma J."/>
        </authorList>
    </citation>
    <scope>NUCLEOTIDE SEQUENCE [LARGE SCALE GENOMIC DNA]</scope>
    <source>
        <strain evidence="15">CECT 8570</strain>
    </source>
</reference>
<dbReference type="NCBIfam" id="TIGR00595">
    <property type="entry name" value="priA"/>
    <property type="match status" value="1"/>
</dbReference>
<dbReference type="CDD" id="cd18804">
    <property type="entry name" value="SF2_C_priA"/>
    <property type="match status" value="1"/>
</dbReference>
<evidence type="ECO:0000256" key="1">
    <source>
        <dbReference type="ARBA" id="ARBA00022515"/>
    </source>
</evidence>
<feature type="domain" description="Helicase ATP-binding" evidence="12">
    <location>
        <begin position="209"/>
        <end position="375"/>
    </location>
</feature>
<dbReference type="NCBIfam" id="NF004065">
    <property type="entry name" value="PRK05580.1-1"/>
    <property type="match status" value="1"/>
</dbReference>
<dbReference type="CDD" id="cd17929">
    <property type="entry name" value="DEXHc_priA"/>
    <property type="match status" value="1"/>
</dbReference>
<comment type="function">
    <text evidence="11">Initiates the restart of stalled replication forks, which reloads the replicative helicase on sites other than the origin of replication. Recognizes and binds to abandoned replication forks and remodels them to uncover a helicase loading site. Promotes assembly of the primosome at these replication forks.</text>
</comment>
<evidence type="ECO:0000313" key="14">
    <source>
        <dbReference type="EMBL" id="MFC4362046.1"/>
    </source>
</evidence>
<dbReference type="InterPro" id="IPR042115">
    <property type="entry name" value="PriA_3primeBD_sf"/>
</dbReference>
<feature type="binding site" evidence="11">
    <location>
        <position position="461"/>
    </location>
    <ligand>
        <name>Zn(2+)</name>
        <dbReference type="ChEBI" id="CHEBI:29105"/>
        <label>2</label>
    </ligand>
</feature>
<comment type="cofactor">
    <cofactor evidence="11">
        <name>Zn(2+)</name>
        <dbReference type="ChEBI" id="CHEBI:29105"/>
    </cofactor>
    <text evidence="11">Binds 2 zinc ions per subunit.</text>
</comment>
<keyword evidence="9 11" id="KW-0238">DNA-binding</keyword>
<protein>
    <recommendedName>
        <fullName evidence="11">Replication restart protein PriA</fullName>
    </recommendedName>
    <alternativeName>
        <fullName evidence="11">ATP-dependent DNA helicase PriA</fullName>
        <ecNumber evidence="11">5.6.2.4</ecNumber>
    </alternativeName>
    <alternativeName>
        <fullName evidence="11">DNA 3'-5' helicase PriA</fullName>
    </alternativeName>
</protein>
<evidence type="ECO:0000256" key="11">
    <source>
        <dbReference type="HAMAP-Rule" id="MF_00983"/>
    </source>
</evidence>
<dbReference type="InterPro" id="IPR011545">
    <property type="entry name" value="DEAD/DEAH_box_helicase_dom"/>
</dbReference>
<dbReference type="SMART" id="SM00487">
    <property type="entry name" value="DEXDc"/>
    <property type="match status" value="1"/>
</dbReference>
<keyword evidence="5 11" id="KW-0378">Hydrolase</keyword>
<feature type="binding site" evidence="11">
    <location>
        <position position="464"/>
    </location>
    <ligand>
        <name>Zn(2+)</name>
        <dbReference type="ChEBI" id="CHEBI:29105"/>
        <label>2</label>
    </ligand>
</feature>
<feature type="binding site" evidence="11">
    <location>
        <position position="474"/>
    </location>
    <ligand>
        <name>Zn(2+)</name>
        <dbReference type="ChEBI" id="CHEBI:29105"/>
        <label>1</label>
    </ligand>
</feature>
<feature type="binding site" evidence="11">
    <location>
        <position position="434"/>
    </location>
    <ligand>
        <name>Zn(2+)</name>
        <dbReference type="ChEBI" id="CHEBI:29105"/>
        <label>1</label>
    </ligand>
</feature>
<keyword evidence="15" id="KW-1185">Reference proteome</keyword>
<dbReference type="InterPro" id="IPR001650">
    <property type="entry name" value="Helicase_C-like"/>
</dbReference>
<evidence type="ECO:0000256" key="10">
    <source>
        <dbReference type="ARBA" id="ARBA00023235"/>
    </source>
</evidence>
<keyword evidence="2 11" id="KW-0235">DNA replication</keyword>
<evidence type="ECO:0000259" key="12">
    <source>
        <dbReference type="PROSITE" id="PS51192"/>
    </source>
</evidence>
<keyword evidence="6 11" id="KW-0347">Helicase</keyword>
<evidence type="ECO:0000256" key="3">
    <source>
        <dbReference type="ARBA" id="ARBA00022723"/>
    </source>
</evidence>
<dbReference type="Pfam" id="PF18074">
    <property type="entry name" value="PriA_C"/>
    <property type="match status" value="1"/>
</dbReference>
<dbReference type="InterPro" id="IPR041236">
    <property type="entry name" value="PriA_C"/>
</dbReference>
<accession>A0ABV8V2E1</accession>
<keyword evidence="8 11" id="KW-0067">ATP-binding</keyword>
<keyword evidence="4 11" id="KW-0547">Nucleotide-binding</keyword>
<feature type="binding site" evidence="11">
    <location>
        <position position="443"/>
    </location>
    <ligand>
        <name>Zn(2+)</name>
        <dbReference type="ChEBI" id="CHEBI:29105"/>
        <label>2</label>
    </ligand>
</feature>
<evidence type="ECO:0000313" key="15">
    <source>
        <dbReference type="Proteomes" id="UP001595840"/>
    </source>
</evidence>
<dbReference type="SMART" id="SM00490">
    <property type="entry name" value="HELICc"/>
    <property type="match status" value="1"/>
</dbReference>
<keyword evidence="3 11" id="KW-0479">Metal-binding</keyword>
<keyword evidence="10 11" id="KW-0413">Isomerase</keyword>
<evidence type="ECO:0000256" key="5">
    <source>
        <dbReference type="ARBA" id="ARBA00022801"/>
    </source>
</evidence>
<dbReference type="InterPro" id="IPR014001">
    <property type="entry name" value="Helicase_ATP-bd"/>
</dbReference>
<dbReference type="Pfam" id="PF00271">
    <property type="entry name" value="Helicase_C"/>
    <property type="match status" value="1"/>
</dbReference>
<feature type="binding site" evidence="11">
    <location>
        <position position="446"/>
    </location>
    <ligand>
        <name>Zn(2+)</name>
        <dbReference type="ChEBI" id="CHEBI:29105"/>
        <label>2</label>
    </ligand>
</feature>
<dbReference type="Gene3D" id="3.40.1440.60">
    <property type="entry name" value="PriA, 3(prime) DNA-binding domain"/>
    <property type="match status" value="1"/>
</dbReference>
<dbReference type="EC" id="5.6.2.4" evidence="11"/>
<dbReference type="SUPFAM" id="SSF52540">
    <property type="entry name" value="P-loop containing nucleoside triphosphate hydrolases"/>
    <property type="match status" value="1"/>
</dbReference>
<evidence type="ECO:0000259" key="13">
    <source>
        <dbReference type="PROSITE" id="PS51194"/>
    </source>
</evidence>
<gene>
    <name evidence="11" type="primary">priA</name>
    <name evidence="14" type="ORF">ACFOX3_07030</name>
</gene>
<feature type="binding site" evidence="11">
    <location>
        <position position="437"/>
    </location>
    <ligand>
        <name>Zn(2+)</name>
        <dbReference type="ChEBI" id="CHEBI:29105"/>
        <label>1</label>
    </ligand>
</feature>
<dbReference type="Proteomes" id="UP001595840">
    <property type="component" value="Unassembled WGS sequence"/>
</dbReference>
<feature type="domain" description="Helicase C-terminal" evidence="13">
    <location>
        <begin position="469"/>
        <end position="627"/>
    </location>
</feature>
<dbReference type="InterPro" id="IPR040498">
    <property type="entry name" value="PriA_CRR"/>
</dbReference>
<comment type="catalytic activity">
    <reaction evidence="11">
        <text>ATP + H2O = ADP + phosphate + H(+)</text>
        <dbReference type="Rhea" id="RHEA:13065"/>
        <dbReference type="ChEBI" id="CHEBI:15377"/>
        <dbReference type="ChEBI" id="CHEBI:15378"/>
        <dbReference type="ChEBI" id="CHEBI:30616"/>
        <dbReference type="ChEBI" id="CHEBI:43474"/>
        <dbReference type="ChEBI" id="CHEBI:456216"/>
        <dbReference type="EC" id="5.6.2.4"/>
    </reaction>
</comment>
<dbReference type="PROSITE" id="PS51194">
    <property type="entry name" value="HELICASE_CTER"/>
    <property type="match status" value="1"/>
</dbReference>
<evidence type="ECO:0000256" key="2">
    <source>
        <dbReference type="ARBA" id="ARBA00022705"/>
    </source>
</evidence>
<dbReference type="Pfam" id="PF18319">
    <property type="entry name" value="Zn_ribbon_PriA"/>
    <property type="match status" value="1"/>
</dbReference>
<dbReference type="RefSeq" id="WP_290259177.1">
    <property type="nucleotide sequence ID" value="NZ_JAUFQG010000004.1"/>
</dbReference>
<dbReference type="PROSITE" id="PS51192">
    <property type="entry name" value="HELICASE_ATP_BIND_1"/>
    <property type="match status" value="1"/>
</dbReference>
<organism evidence="14 15">
    <name type="scientific">Simiduia curdlanivorans</name>
    <dbReference type="NCBI Taxonomy" id="1492769"/>
    <lineage>
        <taxon>Bacteria</taxon>
        <taxon>Pseudomonadati</taxon>
        <taxon>Pseudomonadota</taxon>
        <taxon>Gammaproteobacteria</taxon>
        <taxon>Cellvibrionales</taxon>
        <taxon>Cellvibrionaceae</taxon>
        <taxon>Simiduia</taxon>
    </lineage>
</organism>
<sequence>MPEHTIIRVAVPSPLRRQFDYLLPRSVGPAAPGQRVQVAFGQQQLVGIITELPQSSDLPVEKLKPVLALIDSQPLFDTALLQLCLWAANYYQHPVGEVLHAALPALLRAGEQAALATETRWQITVQGLGLPEGAPKGAKKQANLLTFLRAGARTPADIEQAGFSRAILKALGDKQLVEAIEIAETQTFNGPLSELALTLNQEQSAALKAIKPTGFSTSLLDGVTGSGKTEVYLQAIAQQLEAGRQALVLVPEIGLTPQTVARFQRRFNVPVGILHSGVADGGRNSAWLRARAGLDRIIIGTRSAVFTPLKHPGIIIVDEEHDNSYKQQEGFRYSARDLAVYRAHQLHIPLLMGSATPSLESLSNTRSGRYQHLKLSKQAASEHSTRIIPVDIRAQQLQEGLASQSLAAIKGAVAKGEQALVFINRRGFAPVIMCHFCGWQAKCPRCDARMTLHRQPYHLHCHHCDHQRRVPQQCPDCKAPELQHIGQGTERTEEFLSKLLPHTPILRIDRDSTRSHKQLNSMLDQIATGEPCVLVGTQMLAKGHHFPKVSTVVILEADGGLFSADFRATEKMAQLIIQVAGRAGREALQGQVLLQSHHTDHPYLQLLLNQGYGALADCLLRERQVVELPPFSFMVILRAESKRPENALQFLQQARAKAEGLQAPSPQFRYLGPLPASMEKRQDRFRFLLQLQASSRAQLQQFLPQWLAQIEQMALSRRVRWNLDVDPQETH</sequence>
<evidence type="ECO:0000256" key="8">
    <source>
        <dbReference type="ARBA" id="ARBA00022840"/>
    </source>
</evidence>
<dbReference type="InterPro" id="IPR027417">
    <property type="entry name" value="P-loop_NTPase"/>
</dbReference>
<keyword evidence="7 11" id="KW-0862">Zinc</keyword>
<keyword evidence="1 11" id="KW-0639">Primosome</keyword>
<evidence type="ECO:0000256" key="9">
    <source>
        <dbReference type="ARBA" id="ARBA00023125"/>
    </source>
</evidence>
<dbReference type="PANTHER" id="PTHR30580">
    <property type="entry name" value="PRIMOSOMAL PROTEIN N"/>
    <property type="match status" value="1"/>
</dbReference>
<name>A0ABV8V2E1_9GAMM</name>
<evidence type="ECO:0000256" key="6">
    <source>
        <dbReference type="ARBA" id="ARBA00022806"/>
    </source>
</evidence>
<dbReference type="GO" id="GO:0016787">
    <property type="term" value="F:hydrolase activity"/>
    <property type="evidence" value="ECO:0007669"/>
    <property type="project" value="UniProtKB-KW"/>
</dbReference>
<dbReference type="NCBIfam" id="NF004067">
    <property type="entry name" value="PRK05580.1-4"/>
    <property type="match status" value="1"/>
</dbReference>
<dbReference type="Pfam" id="PF00270">
    <property type="entry name" value="DEAD"/>
    <property type="match status" value="1"/>
</dbReference>
<comment type="similarity">
    <text evidence="11">Belongs to the helicase family. PriA subfamily.</text>
</comment>
<proteinExistence type="inferred from homology"/>
<dbReference type="EMBL" id="JBHSCX010000005">
    <property type="protein sequence ID" value="MFC4362046.1"/>
    <property type="molecule type" value="Genomic_DNA"/>
</dbReference>
<dbReference type="HAMAP" id="MF_00983">
    <property type="entry name" value="PriA"/>
    <property type="match status" value="1"/>
</dbReference>
<comment type="catalytic activity">
    <reaction evidence="11">
        <text>Couples ATP hydrolysis with the unwinding of duplex DNA by translocating in the 3'-5' direction.</text>
        <dbReference type="EC" id="5.6.2.4"/>
    </reaction>
</comment>
<feature type="binding site" evidence="11">
    <location>
        <position position="477"/>
    </location>
    <ligand>
        <name>Zn(2+)</name>
        <dbReference type="ChEBI" id="CHEBI:29105"/>
        <label>1</label>
    </ligand>
</feature>
<dbReference type="Gene3D" id="3.40.50.300">
    <property type="entry name" value="P-loop containing nucleotide triphosphate hydrolases"/>
    <property type="match status" value="2"/>
</dbReference>
<comment type="caution">
    <text evidence="14">The sequence shown here is derived from an EMBL/GenBank/DDBJ whole genome shotgun (WGS) entry which is preliminary data.</text>
</comment>
<evidence type="ECO:0000256" key="7">
    <source>
        <dbReference type="ARBA" id="ARBA00022833"/>
    </source>
</evidence>
<dbReference type="Pfam" id="PF17764">
    <property type="entry name" value="PriA_3primeBD"/>
    <property type="match status" value="1"/>
</dbReference>
<dbReference type="PANTHER" id="PTHR30580:SF0">
    <property type="entry name" value="PRIMOSOMAL PROTEIN N"/>
    <property type="match status" value="1"/>
</dbReference>